<dbReference type="GO" id="GO:0003700">
    <property type="term" value="F:DNA-binding transcription factor activity"/>
    <property type="evidence" value="ECO:0007669"/>
    <property type="project" value="InterPro"/>
</dbReference>
<accession>A0A0G0Q131</accession>
<evidence type="ECO:0008006" key="3">
    <source>
        <dbReference type="Google" id="ProtNLM"/>
    </source>
</evidence>
<name>A0A0G0Q131_9BACT</name>
<comment type="caution">
    <text evidence="1">The sequence shown here is derived from an EMBL/GenBank/DDBJ whole genome shotgun (WGS) entry which is preliminary data.</text>
</comment>
<dbReference type="AlphaFoldDB" id="A0A0G0Q131"/>
<dbReference type="Pfam" id="PF01371">
    <property type="entry name" value="Trp_repressor"/>
    <property type="match status" value="1"/>
</dbReference>
<dbReference type="SUPFAM" id="SSF48295">
    <property type="entry name" value="TrpR-like"/>
    <property type="match status" value="1"/>
</dbReference>
<dbReference type="InterPro" id="IPR000831">
    <property type="entry name" value="Trp_repress"/>
</dbReference>
<dbReference type="Proteomes" id="UP000034539">
    <property type="component" value="Unassembled WGS sequence"/>
</dbReference>
<dbReference type="InterPro" id="IPR010921">
    <property type="entry name" value="Trp_repressor/repl_initiator"/>
</dbReference>
<evidence type="ECO:0000313" key="2">
    <source>
        <dbReference type="Proteomes" id="UP000034539"/>
    </source>
</evidence>
<dbReference type="InterPro" id="IPR038116">
    <property type="entry name" value="TrpR-like_sf"/>
</dbReference>
<reference evidence="1 2" key="1">
    <citation type="journal article" date="2015" name="Nature">
        <title>rRNA introns, odd ribosomes, and small enigmatic genomes across a large radiation of phyla.</title>
        <authorList>
            <person name="Brown C.T."/>
            <person name="Hug L.A."/>
            <person name="Thomas B.C."/>
            <person name="Sharon I."/>
            <person name="Castelle C.J."/>
            <person name="Singh A."/>
            <person name="Wilkins M.J."/>
            <person name="Williams K.H."/>
            <person name="Banfield J.F."/>
        </authorList>
    </citation>
    <scope>NUCLEOTIDE SEQUENCE [LARGE SCALE GENOMIC DNA]</scope>
</reference>
<protein>
    <recommendedName>
        <fullName evidence="3">TrpR like protein, YerC/YecD</fullName>
    </recommendedName>
</protein>
<evidence type="ECO:0000313" key="1">
    <source>
        <dbReference type="EMBL" id="KKR34069.1"/>
    </source>
</evidence>
<organism evidence="1 2">
    <name type="scientific">Candidatus Gottesmanbacteria bacterium GW2011_GWC2_39_8</name>
    <dbReference type="NCBI Taxonomy" id="1618450"/>
    <lineage>
        <taxon>Bacteria</taxon>
        <taxon>Candidatus Gottesmaniibacteriota</taxon>
    </lineage>
</organism>
<dbReference type="EMBL" id="LBXN01000007">
    <property type="protein sequence ID" value="KKR34069.1"/>
    <property type="molecule type" value="Genomic_DNA"/>
</dbReference>
<sequence>MPQISKRFIQAKAQEKILHLFISSIVECSNNQEALELVEDLLTPTEKVMIAKRFSIAYMLLSGYDYDSIGETLKVSRTTIGHVALWLKIRGSGMRKILAKIKSNESRNKILDDIKDSFEELLLSSRGQKWSNSKRILWERRRDRLKPF</sequence>
<gene>
    <name evidence="1" type="ORF">UT63_C0007G0024</name>
</gene>
<dbReference type="Gene3D" id="1.10.1270.10">
    <property type="entry name" value="TrpR-like"/>
    <property type="match status" value="1"/>
</dbReference>
<dbReference type="GO" id="GO:0043565">
    <property type="term" value="F:sequence-specific DNA binding"/>
    <property type="evidence" value="ECO:0007669"/>
    <property type="project" value="InterPro"/>
</dbReference>
<proteinExistence type="predicted"/>